<proteinExistence type="inferred from homology"/>
<dbReference type="Pfam" id="PF00030">
    <property type="entry name" value="Crystall"/>
    <property type="match status" value="1"/>
</dbReference>
<dbReference type="AlphaFoldDB" id="A0AAN8I1J0"/>
<reference evidence="4 5" key="1">
    <citation type="journal article" date="2023" name="Mol. Biol. Evol.">
        <title>Genomics of Secondarily Temperate Adaptation in the Only Non-Antarctic Icefish.</title>
        <authorList>
            <person name="Rivera-Colon A.G."/>
            <person name="Rayamajhi N."/>
            <person name="Minhas B.F."/>
            <person name="Madrigal G."/>
            <person name="Bilyk K.T."/>
            <person name="Yoon V."/>
            <person name="Hune M."/>
            <person name="Gregory S."/>
            <person name="Cheng C.H.C."/>
            <person name="Catchen J.M."/>
        </authorList>
    </citation>
    <scope>NUCLEOTIDE SEQUENCE [LARGE SCALE GENOMIC DNA]</scope>
    <source>
        <tissue evidence="4">White muscle</tissue>
    </source>
</reference>
<accession>A0AAN8I1J0</accession>
<evidence type="ECO:0000256" key="1">
    <source>
        <dbReference type="ARBA" id="ARBA00009646"/>
    </source>
</evidence>
<dbReference type="FunFam" id="2.60.20.10:FF:000001">
    <property type="entry name" value="Crystallin gamma S"/>
    <property type="match status" value="1"/>
</dbReference>
<name>A0AAN8I1J0_CHAGU</name>
<dbReference type="GO" id="GO:0007601">
    <property type="term" value="P:visual perception"/>
    <property type="evidence" value="ECO:0007669"/>
    <property type="project" value="TreeGrafter"/>
</dbReference>
<dbReference type="InterPro" id="IPR001064">
    <property type="entry name" value="Beta/gamma_crystallin"/>
</dbReference>
<dbReference type="InterPro" id="IPR011024">
    <property type="entry name" value="G_crystallin-like"/>
</dbReference>
<keyword evidence="5" id="KW-1185">Reference proteome</keyword>
<sequence length="117" mass="13185">MAQGNQGIMGKIVFYEERNFCGRQFECNQDCADLRCVLKQCSSIRVESGCFVIYDQPNFSGNQCCLKKGEYPDCQHRLCLLLSTHLNGCRGVQHAPVPEDRVRRSDDGPGGRLSQRP</sequence>
<dbReference type="GO" id="GO:0005212">
    <property type="term" value="F:structural constituent of eye lens"/>
    <property type="evidence" value="ECO:0007669"/>
    <property type="project" value="TreeGrafter"/>
</dbReference>
<protein>
    <recommendedName>
        <fullName evidence="3">Beta/gamma crystallin 'Greek key' domain-containing protein</fullName>
    </recommendedName>
</protein>
<gene>
    <name evidence="4" type="ORF">CgunFtcFv8_021380</name>
</gene>
<dbReference type="Proteomes" id="UP001331515">
    <property type="component" value="Unassembled WGS sequence"/>
</dbReference>
<dbReference type="InterPro" id="IPR050252">
    <property type="entry name" value="Beta/Gamma-Crystallin"/>
</dbReference>
<dbReference type="PANTHER" id="PTHR11818">
    <property type="entry name" value="BETA/GAMMA CRYSTALLIN"/>
    <property type="match status" value="1"/>
</dbReference>
<evidence type="ECO:0000256" key="2">
    <source>
        <dbReference type="ARBA" id="ARBA00022737"/>
    </source>
</evidence>
<evidence type="ECO:0000259" key="3">
    <source>
        <dbReference type="PROSITE" id="PS50915"/>
    </source>
</evidence>
<evidence type="ECO:0000313" key="5">
    <source>
        <dbReference type="Proteomes" id="UP001331515"/>
    </source>
</evidence>
<organism evidence="4 5">
    <name type="scientific">Champsocephalus gunnari</name>
    <name type="common">Mackerel icefish</name>
    <dbReference type="NCBI Taxonomy" id="52237"/>
    <lineage>
        <taxon>Eukaryota</taxon>
        <taxon>Metazoa</taxon>
        <taxon>Chordata</taxon>
        <taxon>Craniata</taxon>
        <taxon>Vertebrata</taxon>
        <taxon>Euteleostomi</taxon>
        <taxon>Actinopterygii</taxon>
        <taxon>Neopterygii</taxon>
        <taxon>Teleostei</taxon>
        <taxon>Neoteleostei</taxon>
        <taxon>Acanthomorphata</taxon>
        <taxon>Eupercaria</taxon>
        <taxon>Perciformes</taxon>
        <taxon>Notothenioidei</taxon>
        <taxon>Channichthyidae</taxon>
        <taxon>Champsocephalus</taxon>
    </lineage>
</organism>
<comment type="caution">
    <text evidence="4">The sequence shown here is derived from an EMBL/GenBank/DDBJ whole genome shotgun (WGS) entry which is preliminary data.</text>
</comment>
<keyword evidence="2" id="KW-0677">Repeat</keyword>
<feature type="domain" description="Beta/gamma crystallin 'Greek key'" evidence="3">
    <location>
        <begin position="49"/>
        <end position="93"/>
    </location>
</feature>
<comment type="similarity">
    <text evidence="1">Belongs to the beta/gamma-crystallin family.</text>
</comment>
<dbReference type="EMBL" id="JAURVH010001513">
    <property type="protein sequence ID" value="KAK5936081.1"/>
    <property type="molecule type" value="Genomic_DNA"/>
</dbReference>
<dbReference type="PRINTS" id="PR01367">
    <property type="entry name" value="BGCRYSTALLIN"/>
</dbReference>
<dbReference type="PROSITE" id="PS50915">
    <property type="entry name" value="CRYSTALLIN_BETA_GAMMA"/>
    <property type="match status" value="2"/>
</dbReference>
<dbReference type="SMART" id="SM00247">
    <property type="entry name" value="XTALbg"/>
    <property type="match status" value="1"/>
</dbReference>
<dbReference type="GO" id="GO:0002088">
    <property type="term" value="P:lens development in camera-type eye"/>
    <property type="evidence" value="ECO:0007669"/>
    <property type="project" value="TreeGrafter"/>
</dbReference>
<dbReference type="SUPFAM" id="SSF49695">
    <property type="entry name" value="gamma-Crystallin-like"/>
    <property type="match status" value="1"/>
</dbReference>
<dbReference type="PANTHER" id="PTHR11818:SF129">
    <property type="entry name" value="CRYSTALLIN, GAMMA M6-RELATED"/>
    <property type="match status" value="1"/>
</dbReference>
<dbReference type="Gene3D" id="2.60.20.10">
    <property type="entry name" value="Crystallins"/>
    <property type="match status" value="1"/>
</dbReference>
<evidence type="ECO:0000313" key="4">
    <source>
        <dbReference type="EMBL" id="KAK5936081.1"/>
    </source>
</evidence>
<feature type="domain" description="Beta/gamma crystallin 'Greek key'" evidence="3">
    <location>
        <begin position="10"/>
        <end position="48"/>
    </location>
</feature>